<evidence type="ECO:0000313" key="9">
    <source>
        <dbReference type="Proteomes" id="UP001597383"/>
    </source>
</evidence>
<comment type="subcellular location">
    <subcellularLocation>
        <location evidence="1">Cell membrane</location>
        <topology evidence="1">Multi-pass membrane protein</topology>
    </subcellularLocation>
</comment>
<evidence type="ECO:0000256" key="3">
    <source>
        <dbReference type="ARBA" id="ARBA00022475"/>
    </source>
</evidence>
<evidence type="ECO:0000256" key="5">
    <source>
        <dbReference type="ARBA" id="ARBA00022989"/>
    </source>
</evidence>
<comment type="similarity">
    <text evidence="2">Belongs to the chromate ion transporter (CHR) (TC 2.A.51) family.</text>
</comment>
<dbReference type="RefSeq" id="WP_377556038.1">
    <property type="nucleotide sequence ID" value="NZ_JBHUHQ010000015.1"/>
</dbReference>
<evidence type="ECO:0000256" key="6">
    <source>
        <dbReference type="ARBA" id="ARBA00023136"/>
    </source>
</evidence>
<dbReference type="Pfam" id="PF02417">
    <property type="entry name" value="Chromate_transp"/>
    <property type="match status" value="1"/>
</dbReference>
<feature type="transmembrane region" description="Helical" evidence="7">
    <location>
        <begin position="7"/>
        <end position="28"/>
    </location>
</feature>
<organism evidence="8 9">
    <name type="scientific">Ornithinibacillus salinisoli</name>
    <dbReference type="NCBI Taxonomy" id="1848459"/>
    <lineage>
        <taxon>Bacteria</taxon>
        <taxon>Bacillati</taxon>
        <taxon>Bacillota</taxon>
        <taxon>Bacilli</taxon>
        <taxon>Bacillales</taxon>
        <taxon>Bacillaceae</taxon>
        <taxon>Ornithinibacillus</taxon>
    </lineage>
</organism>
<comment type="caution">
    <text evidence="8">The sequence shown here is derived from an EMBL/GenBank/DDBJ whole genome shotgun (WGS) entry which is preliminary data.</text>
</comment>
<evidence type="ECO:0000256" key="4">
    <source>
        <dbReference type="ARBA" id="ARBA00022692"/>
    </source>
</evidence>
<dbReference type="InterPro" id="IPR003370">
    <property type="entry name" value="Chromate_transpt"/>
</dbReference>
<feature type="transmembrane region" description="Helical" evidence="7">
    <location>
        <begin position="81"/>
        <end position="102"/>
    </location>
</feature>
<reference evidence="9" key="1">
    <citation type="journal article" date="2019" name="Int. J. Syst. Evol. Microbiol.">
        <title>The Global Catalogue of Microorganisms (GCM) 10K type strain sequencing project: providing services to taxonomists for standard genome sequencing and annotation.</title>
        <authorList>
            <consortium name="The Broad Institute Genomics Platform"/>
            <consortium name="The Broad Institute Genome Sequencing Center for Infectious Disease"/>
            <person name="Wu L."/>
            <person name="Ma J."/>
        </authorList>
    </citation>
    <scope>NUCLEOTIDE SEQUENCE [LARGE SCALE GENOMIC DNA]</scope>
    <source>
        <strain evidence="9">R28</strain>
    </source>
</reference>
<dbReference type="PANTHER" id="PTHR43663:SF1">
    <property type="entry name" value="CHROMATE TRANSPORTER"/>
    <property type="match status" value="1"/>
</dbReference>
<feature type="transmembrane region" description="Helical" evidence="7">
    <location>
        <begin position="108"/>
        <end position="131"/>
    </location>
</feature>
<keyword evidence="6 7" id="KW-0472">Membrane</keyword>
<keyword evidence="9" id="KW-1185">Reference proteome</keyword>
<keyword evidence="3" id="KW-1003">Cell membrane</keyword>
<dbReference type="Proteomes" id="UP001597383">
    <property type="component" value="Unassembled WGS sequence"/>
</dbReference>
<protein>
    <submittedName>
        <fullName evidence="8">Chromate transporter</fullName>
    </submittedName>
</protein>
<gene>
    <name evidence="8" type="ORF">ACFSJF_10665</name>
</gene>
<keyword evidence="5 7" id="KW-1133">Transmembrane helix</keyword>
<sequence length="191" mass="20880">MKTHWDLFIGFFRVGMLGFGGGPASIPLIQKEVVNKYKWLNDDEFGDILAIGNSLPGPIATKLAGYIGYRVSGVFGMINAILANIIPTILLMIALLTSLSFIEEFNWVQGMTAGVIPVVGMMMATLTWQFINKSGKGFGWKKAIIIVVILIVLLQVIHIHPGIIIAILLVVALSIKNKENNSEKKEGKQTT</sequence>
<feature type="transmembrane region" description="Helical" evidence="7">
    <location>
        <begin position="143"/>
        <end position="175"/>
    </location>
</feature>
<keyword evidence="4 7" id="KW-0812">Transmembrane</keyword>
<evidence type="ECO:0000256" key="2">
    <source>
        <dbReference type="ARBA" id="ARBA00005262"/>
    </source>
</evidence>
<proteinExistence type="inferred from homology"/>
<dbReference type="InterPro" id="IPR052518">
    <property type="entry name" value="CHR_Transporter"/>
</dbReference>
<evidence type="ECO:0000313" key="8">
    <source>
        <dbReference type="EMBL" id="MFD2044729.1"/>
    </source>
</evidence>
<accession>A0ABW4W025</accession>
<evidence type="ECO:0000256" key="1">
    <source>
        <dbReference type="ARBA" id="ARBA00004651"/>
    </source>
</evidence>
<dbReference type="PANTHER" id="PTHR43663">
    <property type="entry name" value="CHROMATE TRANSPORT PROTEIN-RELATED"/>
    <property type="match status" value="1"/>
</dbReference>
<evidence type="ECO:0000256" key="7">
    <source>
        <dbReference type="SAM" id="Phobius"/>
    </source>
</evidence>
<dbReference type="EMBL" id="JBHUHQ010000015">
    <property type="protein sequence ID" value="MFD2044729.1"/>
    <property type="molecule type" value="Genomic_DNA"/>
</dbReference>
<name>A0ABW4W025_9BACI</name>